<dbReference type="OrthoDB" id="6500454at2759"/>
<accession>A0A5B7EWU1</accession>
<dbReference type="EMBL" id="VSRR010004310">
    <property type="protein sequence ID" value="MPC39261.1"/>
    <property type="molecule type" value="Genomic_DNA"/>
</dbReference>
<evidence type="ECO:0000313" key="1">
    <source>
        <dbReference type="EMBL" id="MPC39261.1"/>
    </source>
</evidence>
<gene>
    <name evidence="1" type="ORF">E2C01_032790</name>
</gene>
<sequence length="194" mass="22227">METRHGTERVEVSRALNLMHLTASANAHAFPLLRYLVLSVDRFGYVTAVAARLRSPVSNPDLLLSVLRHINELLTMIILMWSRGEESVRTTVFEVVNKMDSANLTHSLVPWVSHARRLRVSSWCMTIAVVSDDQTFLTAFAEVSDRTRLIVWEMRLLVVTKLAIPLLRSLLRNYWDFSMMNTLFLKQNDISKNG</sequence>
<dbReference type="AlphaFoldDB" id="A0A5B7EWU1"/>
<name>A0A5B7EWU1_PORTR</name>
<dbReference type="Proteomes" id="UP000324222">
    <property type="component" value="Unassembled WGS sequence"/>
</dbReference>
<comment type="caution">
    <text evidence="1">The sequence shown here is derived from an EMBL/GenBank/DDBJ whole genome shotgun (WGS) entry which is preliminary data.</text>
</comment>
<reference evidence="1 2" key="1">
    <citation type="submission" date="2019-05" db="EMBL/GenBank/DDBJ databases">
        <title>Another draft genome of Portunus trituberculatus and its Hox gene families provides insights of decapod evolution.</title>
        <authorList>
            <person name="Jeong J.-H."/>
            <person name="Song I."/>
            <person name="Kim S."/>
            <person name="Choi T."/>
            <person name="Kim D."/>
            <person name="Ryu S."/>
            <person name="Kim W."/>
        </authorList>
    </citation>
    <scope>NUCLEOTIDE SEQUENCE [LARGE SCALE GENOMIC DNA]</scope>
    <source>
        <tissue evidence="1">Muscle</tissue>
    </source>
</reference>
<organism evidence="1 2">
    <name type="scientific">Portunus trituberculatus</name>
    <name type="common">Swimming crab</name>
    <name type="synonym">Neptunus trituberculatus</name>
    <dbReference type="NCBI Taxonomy" id="210409"/>
    <lineage>
        <taxon>Eukaryota</taxon>
        <taxon>Metazoa</taxon>
        <taxon>Ecdysozoa</taxon>
        <taxon>Arthropoda</taxon>
        <taxon>Crustacea</taxon>
        <taxon>Multicrustacea</taxon>
        <taxon>Malacostraca</taxon>
        <taxon>Eumalacostraca</taxon>
        <taxon>Eucarida</taxon>
        <taxon>Decapoda</taxon>
        <taxon>Pleocyemata</taxon>
        <taxon>Brachyura</taxon>
        <taxon>Eubrachyura</taxon>
        <taxon>Portunoidea</taxon>
        <taxon>Portunidae</taxon>
        <taxon>Portuninae</taxon>
        <taxon>Portunus</taxon>
    </lineage>
</organism>
<protein>
    <submittedName>
        <fullName evidence="1">Uncharacterized protein</fullName>
    </submittedName>
</protein>
<evidence type="ECO:0000313" key="2">
    <source>
        <dbReference type="Proteomes" id="UP000324222"/>
    </source>
</evidence>
<proteinExistence type="predicted"/>
<keyword evidence="2" id="KW-1185">Reference proteome</keyword>